<dbReference type="Pfam" id="PF00086">
    <property type="entry name" value="Thyroglobulin_1"/>
    <property type="match status" value="1"/>
</dbReference>
<dbReference type="GO" id="GO:0007160">
    <property type="term" value="P:cell-matrix adhesion"/>
    <property type="evidence" value="ECO:0007669"/>
    <property type="project" value="TreeGrafter"/>
</dbReference>
<name>A0A8D0FH99_STROC</name>
<feature type="region of interest" description="Disordered" evidence="6">
    <location>
        <begin position="65"/>
        <end position="93"/>
    </location>
</feature>
<keyword evidence="9" id="KW-1185">Reference proteome</keyword>
<evidence type="ECO:0000256" key="6">
    <source>
        <dbReference type="SAM" id="MobiDB-lite"/>
    </source>
</evidence>
<dbReference type="GO" id="GO:0005615">
    <property type="term" value="C:extracellular space"/>
    <property type="evidence" value="ECO:0007669"/>
    <property type="project" value="TreeGrafter"/>
</dbReference>
<organism evidence="8 9">
    <name type="scientific">Strix occidentalis caurina</name>
    <name type="common">northern spotted owl</name>
    <dbReference type="NCBI Taxonomy" id="311401"/>
    <lineage>
        <taxon>Eukaryota</taxon>
        <taxon>Metazoa</taxon>
        <taxon>Chordata</taxon>
        <taxon>Craniata</taxon>
        <taxon>Vertebrata</taxon>
        <taxon>Euteleostomi</taxon>
        <taxon>Archelosauria</taxon>
        <taxon>Archosauria</taxon>
        <taxon>Dinosauria</taxon>
        <taxon>Saurischia</taxon>
        <taxon>Theropoda</taxon>
        <taxon>Coelurosauria</taxon>
        <taxon>Aves</taxon>
        <taxon>Neognathae</taxon>
        <taxon>Neoaves</taxon>
        <taxon>Telluraves</taxon>
        <taxon>Strigiformes</taxon>
        <taxon>Strigidae</taxon>
        <taxon>Strix</taxon>
    </lineage>
</organism>
<dbReference type="InterPro" id="IPR051950">
    <property type="entry name" value="Dev_reg/Prot_inhib"/>
</dbReference>
<accession>A0A8D0FH99</accession>
<dbReference type="InterPro" id="IPR000716">
    <property type="entry name" value="Thyroglobulin_1"/>
</dbReference>
<evidence type="ECO:0000256" key="4">
    <source>
        <dbReference type="ARBA" id="ARBA00023157"/>
    </source>
</evidence>
<dbReference type="Proteomes" id="UP000694551">
    <property type="component" value="Unplaced"/>
</dbReference>
<proteinExistence type="predicted"/>
<dbReference type="GO" id="GO:0005604">
    <property type="term" value="C:basement membrane"/>
    <property type="evidence" value="ECO:0007669"/>
    <property type="project" value="TreeGrafter"/>
</dbReference>
<reference evidence="8" key="1">
    <citation type="submission" date="2025-08" db="UniProtKB">
        <authorList>
            <consortium name="Ensembl"/>
        </authorList>
    </citation>
    <scope>IDENTIFICATION</scope>
</reference>
<dbReference type="PANTHER" id="PTHR12352">
    <property type="entry name" value="SECRETED MODULAR CALCIUM-BINDING PROTEIN"/>
    <property type="match status" value="1"/>
</dbReference>
<dbReference type="SMART" id="SM00211">
    <property type="entry name" value="TY"/>
    <property type="match status" value="1"/>
</dbReference>
<evidence type="ECO:0000313" key="9">
    <source>
        <dbReference type="Proteomes" id="UP000694551"/>
    </source>
</evidence>
<dbReference type="PANTHER" id="PTHR12352:SF3">
    <property type="entry name" value="NIDOGEN-2"/>
    <property type="match status" value="1"/>
</dbReference>
<dbReference type="InterPro" id="IPR036857">
    <property type="entry name" value="Thyroglobulin_1_sf"/>
</dbReference>
<evidence type="ECO:0000256" key="2">
    <source>
        <dbReference type="ARBA" id="ARBA00022525"/>
    </source>
</evidence>
<dbReference type="Ensembl" id="ENSSOCT00000015760.1">
    <property type="protein sequence ID" value="ENSSOCP00000015367.1"/>
    <property type="gene ID" value="ENSSOCG00000011568.1"/>
</dbReference>
<keyword evidence="3" id="KW-0677">Repeat</keyword>
<dbReference type="AlphaFoldDB" id="A0A8D0FH99"/>
<protein>
    <recommendedName>
        <fullName evidence="7">Thyroglobulin type-1 domain-containing protein</fullName>
    </recommendedName>
</protein>
<feature type="disulfide bond" evidence="5">
    <location>
        <begin position="45"/>
        <end position="52"/>
    </location>
</feature>
<feature type="region of interest" description="Disordered" evidence="6">
    <location>
        <begin position="1"/>
        <end position="36"/>
    </location>
</feature>
<keyword evidence="4 5" id="KW-1015">Disulfide bond</keyword>
<evidence type="ECO:0000256" key="5">
    <source>
        <dbReference type="PROSITE-ProRule" id="PRU00500"/>
    </source>
</evidence>
<sequence>GAGDRRHADGAGQHPASLREPRSVPRGGGALEGCDEEGRYRPLQCHGSTGHCWCVDAAGQEIAGTRTVPGSTPPRSVCPGGQEGQWHPGLYQQ</sequence>
<evidence type="ECO:0000313" key="8">
    <source>
        <dbReference type="Ensembl" id="ENSSOCP00000015367.1"/>
    </source>
</evidence>
<dbReference type="Gene3D" id="4.10.800.10">
    <property type="entry name" value="Thyroglobulin type-1"/>
    <property type="match status" value="1"/>
</dbReference>
<dbReference type="SUPFAM" id="SSF57610">
    <property type="entry name" value="Thyroglobulin type-1 domain"/>
    <property type="match status" value="1"/>
</dbReference>
<dbReference type="CDD" id="cd00191">
    <property type="entry name" value="TY"/>
    <property type="match status" value="1"/>
</dbReference>
<evidence type="ECO:0000256" key="3">
    <source>
        <dbReference type="ARBA" id="ARBA00022737"/>
    </source>
</evidence>
<reference evidence="8" key="2">
    <citation type="submission" date="2025-09" db="UniProtKB">
        <authorList>
            <consortium name="Ensembl"/>
        </authorList>
    </citation>
    <scope>IDENTIFICATION</scope>
</reference>
<comment type="caution">
    <text evidence="5">Lacks conserved residue(s) required for the propagation of feature annotation.</text>
</comment>
<keyword evidence="2" id="KW-0964">Secreted</keyword>
<comment type="subcellular location">
    <subcellularLocation>
        <location evidence="1">Secreted</location>
    </subcellularLocation>
</comment>
<dbReference type="PROSITE" id="PS00484">
    <property type="entry name" value="THYROGLOBULIN_1_1"/>
    <property type="match status" value="1"/>
</dbReference>
<evidence type="ECO:0000256" key="1">
    <source>
        <dbReference type="ARBA" id="ARBA00004613"/>
    </source>
</evidence>
<evidence type="ECO:0000259" key="7">
    <source>
        <dbReference type="PROSITE" id="PS51162"/>
    </source>
</evidence>
<dbReference type="PROSITE" id="PS51162">
    <property type="entry name" value="THYROGLOBULIN_1_2"/>
    <property type="match status" value="1"/>
</dbReference>
<feature type="domain" description="Thyroglobulin type-1" evidence="7">
    <location>
        <begin position="15"/>
        <end position="78"/>
    </location>
</feature>